<keyword evidence="3 6" id="KW-0694">RNA-binding</keyword>
<evidence type="ECO:0000256" key="6">
    <source>
        <dbReference type="HAMAP-Rule" id="MF_01369"/>
    </source>
</evidence>
<sequence>MIQIIKRPILTEKSEKVKGIHNHYVFEVERTANKIEIRQAIEAMFGVKVEKVRTVTVRGKRRIRYTRRGIQEGRTRSWKKAYVRLKPGYSIDVVSGEGETND</sequence>
<dbReference type="GO" id="GO:0006412">
    <property type="term" value="P:translation"/>
    <property type="evidence" value="ECO:0007669"/>
    <property type="project" value="UniProtKB-UniRule"/>
</dbReference>
<dbReference type="PANTHER" id="PTHR11620">
    <property type="entry name" value="60S RIBOSOMAL PROTEIN L23A"/>
    <property type="match status" value="1"/>
</dbReference>
<dbReference type="SUPFAM" id="SSF54189">
    <property type="entry name" value="Ribosomal proteins S24e, L23 and L15e"/>
    <property type="match status" value="1"/>
</dbReference>
<dbReference type="GO" id="GO:0005840">
    <property type="term" value="C:ribosome"/>
    <property type="evidence" value="ECO:0007669"/>
    <property type="project" value="UniProtKB-KW"/>
</dbReference>
<dbReference type="HAMAP" id="MF_01369_B">
    <property type="entry name" value="Ribosomal_uL23_B"/>
    <property type="match status" value="1"/>
</dbReference>
<reference evidence="8" key="2">
    <citation type="journal article" date="2012" name="PLoS ONE">
        <title>A Deeply Branching Thermophilic Bacterium with an Ancient Acetyl-CoA Pathway Dominates a Subsurface Ecosystem.</title>
        <authorList>
            <person name="Takami H."/>
            <person name="Noguchi H."/>
            <person name="Takaki Y."/>
            <person name="Uchiyama I."/>
            <person name="Toyoda A."/>
            <person name="Nishi S."/>
            <person name="Chee G.-J."/>
            <person name="Arai W."/>
            <person name="Nunoura T."/>
            <person name="Itoh T."/>
            <person name="Hattori M."/>
            <person name="Takai K."/>
        </authorList>
    </citation>
    <scope>NUCLEOTIDE SEQUENCE</scope>
</reference>
<proteinExistence type="inferred from homology"/>
<evidence type="ECO:0000256" key="1">
    <source>
        <dbReference type="ARBA" id="ARBA00006700"/>
    </source>
</evidence>
<dbReference type="InterPro" id="IPR012677">
    <property type="entry name" value="Nucleotide-bd_a/b_plait_sf"/>
</dbReference>
<dbReference type="NCBIfam" id="NF004359">
    <property type="entry name" value="PRK05738.1-3"/>
    <property type="match status" value="1"/>
</dbReference>
<keyword evidence="2 6" id="KW-0699">rRNA-binding</keyword>
<dbReference type="InterPro" id="IPR012678">
    <property type="entry name" value="Ribosomal_uL23/eL15/eS24_sf"/>
</dbReference>
<dbReference type="Gene3D" id="3.30.70.330">
    <property type="match status" value="1"/>
</dbReference>
<evidence type="ECO:0000256" key="4">
    <source>
        <dbReference type="ARBA" id="ARBA00022980"/>
    </source>
</evidence>
<organism evidence="8">
    <name type="scientific">uncultured Bacteroidota bacterium</name>
    <dbReference type="NCBI Taxonomy" id="152509"/>
    <lineage>
        <taxon>Bacteria</taxon>
        <taxon>Pseudomonadati</taxon>
        <taxon>Bacteroidota</taxon>
        <taxon>environmental samples</taxon>
    </lineage>
</organism>
<comment type="similarity">
    <text evidence="1 6 7">Belongs to the universal ribosomal protein uL23 family.</text>
</comment>
<keyword evidence="4 6" id="KW-0689">Ribosomal protein</keyword>
<comment type="subunit">
    <text evidence="6">Part of the 50S ribosomal subunit. Contacts protein L29, and trigger factor when it is bound to the ribosome.</text>
</comment>
<dbReference type="GO" id="GO:0003735">
    <property type="term" value="F:structural constituent of ribosome"/>
    <property type="evidence" value="ECO:0007669"/>
    <property type="project" value="InterPro"/>
</dbReference>
<dbReference type="InterPro" id="IPR013025">
    <property type="entry name" value="Ribosomal_uL23-like"/>
</dbReference>
<evidence type="ECO:0000256" key="7">
    <source>
        <dbReference type="RuleBase" id="RU003934"/>
    </source>
</evidence>
<dbReference type="NCBIfam" id="NF004363">
    <property type="entry name" value="PRK05738.2-4"/>
    <property type="match status" value="1"/>
</dbReference>
<accession>H5SG08</accession>
<dbReference type="PROSITE" id="PS00050">
    <property type="entry name" value="RIBOSOMAL_L23"/>
    <property type="match status" value="1"/>
</dbReference>
<gene>
    <name evidence="6" type="primary">rplW</name>
    <name evidence="8" type="ORF">HGMM_F23B02C33</name>
</gene>
<dbReference type="FunFam" id="3.30.70.330:FF:000001">
    <property type="entry name" value="50S ribosomal protein L23"/>
    <property type="match status" value="1"/>
</dbReference>
<dbReference type="GO" id="GO:0019843">
    <property type="term" value="F:rRNA binding"/>
    <property type="evidence" value="ECO:0007669"/>
    <property type="project" value="UniProtKB-UniRule"/>
</dbReference>
<evidence type="ECO:0000313" key="8">
    <source>
        <dbReference type="EMBL" id="BAL55094.1"/>
    </source>
</evidence>
<dbReference type="EMBL" id="AP011709">
    <property type="protein sequence ID" value="BAL55094.1"/>
    <property type="molecule type" value="Genomic_DNA"/>
</dbReference>
<dbReference type="GO" id="GO:1990904">
    <property type="term" value="C:ribonucleoprotein complex"/>
    <property type="evidence" value="ECO:0007669"/>
    <property type="project" value="UniProtKB-KW"/>
</dbReference>
<evidence type="ECO:0000256" key="3">
    <source>
        <dbReference type="ARBA" id="ARBA00022884"/>
    </source>
</evidence>
<dbReference type="InterPro" id="IPR001014">
    <property type="entry name" value="Ribosomal_uL23_CS"/>
</dbReference>
<comment type="function">
    <text evidence="6">One of the early assembly proteins it binds 23S rRNA. One of the proteins that surrounds the polypeptide exit tunnel on the outside of the ribosome. Forms the main docking site for trigger factor binding to the ribosome.</text>
</comment>
<reference evidence="8" key="1">
    <citation type="journal article" date="2005" name="Environ. Microbiol.">
        <title>Genetic and functional properties of uncultivated thermophilic crenarchaeotes from a subsurface gold mine as revealed by analysis of genome fragments.</title>
        <authorList>
            <person name="Nunoura T."/>
            <person name="Hirayama H."/>
            <person name="Takami H."/>
            <person name="Oida H."/>
            <person name="Nishi S."/>
            <person name="Shimamura S."/>
            <person name="Suzuki Y."/>
            <person name="Inagaki F."/>
            <person name="Takai K."/>
            <person name="Nealson K.H."/>
            <person name="Horikoshi K."/>
        </authorList>
    </citation>
    <scope>NUCLEOTIDE SEQUENCE</scope>
</reference>
<evidence type="ECO:0000256" key="2">
    <source>
        <dbReference type="ARBA" id="ARBA00022730"/>
    </source>
</evidence>
<keyword evidence="5 6" id="KW-0687">Ribonucleoprotein</keyword>
<evidence type="ECO:0000256" key="5">
    <source>
        <dbReference type="ARBA" id="ARBA00023274"/>
    </source>
</evidence>
<dbReference type="Pfam" id="PF00276">
    <property type="entry name" value="Ribosomal_L23"/>
    <property type="match status" value="1"/>
</dbReference>
<dbReference type="AlphaFoldDB" id="H5SG08"/>
<name>H5SG08_9BACT</name>
<protein>
    <recommendedName>
        <fullName evidence="6">Large ribosomal subunit protein uL23</fullName>
    </recommendedName>
</protein>